<proteinExistence type="predicted"/>
<organism evidence="1">
    <name type="scientific">Tanacetum cinerariifolium</name>
    <name type="common">Dalmatian daisy</name>
    <name type="synonym">Chrysanthemum cinerariifolium</name>
    <dbReference type="NCBI Taxonomy" id="118510"/>
    <lineage>
        <taxon>Eukaryota</taxon>
        <taxon>Viridiplantae</taxon>
        <taxon>Streptophyta</taxon>
        <taxon>Embryophyta</taxon>
        <taxon>Tracheophyta</taxon>
        <taxon>Spermatophyta</taxon>
        <taxon>Magnoliopsida</taxon>
        <taxon>eudicotyledons</taxon>
        <taxon>Gunneridae</taxon>
        <taxon>Pentapetalae</taxon>
        <taxon>asterids</taxon>
        <taxon>campanulids</taxon>
        <taxon>Asterales</taxon>
        <taxon>Asteraceae</taxon>
        <taxon>Asteroideae</taxon>
        <taxon>Anthemideae</taxon>
        <taxon>Anthemidinae</taxon>
        <taxon>Tanacetum</taxon>
    </lineage>
</organism>
<evidence type="ECO:0000313" key="1">
    <source>
        <dbReference type="EMBL" id="GFD23782.1"/>
    </source>
</evidence>
<reference evidence="1" key="1">
    <citation type="journal article" date="2019" name="Sci. Rep.">
        <title>Draft genome of Tanacetum cinerariifolium, the natural source of mosquito coil.</title>
        <authorList>
            <person name="Yamashiro T."/>
            <person name="Shiraishi A."/>
            <person name="Satake H."/>
            <person name="Nakayama K."/>
        </authorList>
    </citation>
    <scope>NUCLEOTIDE SEQUENCE</scope>
</reference>
<accession>A0A699UKW4</accession>
<dbReference type="EMBL" id="BKCJ011347451">
    <property type="protein sequence ID" value="GFD23782.1"/>
    <property type="molecule type" value="Genomic_DNA"/>
</dbReference>
<gene>
    <name evidence="1" type="ORF">Tci_895751</name>
</gene>
<protein>
    <submittedName>
        <fullName evidence="1">Uncharacterized protein</fullName>
    </submittedName>
</protein>
<sequence>DCDPPALETKATHVEESTGVTATRFVPRLVILGQELVEQHLLVVVQGQ</sequence>
<dbReference type="AlphaFoldDB" id="A0A699UKW4"/>
<name>A0A699UKW4_TANCI</name>
<feature type="non-terminal residue" evidence="1">
    <location>
        <position position="1"/>
    </location>
</feature>
<comment type="caution">
    <text evidence="1">The sequence shown here is derived from an EMBL/GenBank/DDBJ whole genome shotgun (WGS) entry which is preliminary data.</text>
</comment>